<evidence type="ECO:0008006" key="7">
    <source>
        <dbReference type="Google" id="ProtNLM"/>
    </source>
</evidence>
<dbReference type="InterPro" id="IPR015943">
    <property type="entry name" value="WD40/YVTN_repeat-like_dom_sf"/>
</dbReference>
<dbReference type="InterPro" id="IPR027417">
    <property type="entry name" value="P-loop_NTPase"/>
</dbReference>
<dbReference type="PANTHER" id="PTHR10039">
    <property type="entry name" value="AMELOGENIN"/>
    <property type="match status" value="1"/>
</dbReference>
<organism evidence="5 6">
    <name type="scientific">Cytospora chrysosperma</name>
    <name type="common">Cytospora canker fungus</name>
    <name type="synonym">Sphaeria chrysosperma</name>
    <dbReference type="NCBI Taxonomy" id="252740"/>
    <lineage>
        <taxon>Eukaryota</taxon>
        <taxon>Fungi</taxon>
        <taxon>Dikarya</taxon>
        <taxon>Ascomycota</taxon>
        <taxon>Pezizomycotina</taxon>
        <taxon>Sordariomycetes</taxon>
        <taxon>Sordariomycetidae</taxon>
        <taxon>Diaporthales</taxon>
        <taxon>Cytosporaceae</taxon>
        <taxon>Cytospora</taxon>
    </lineage>
</organism>
<reference evidence="5 6" key="1">
    <citation type="submission" date="2015-09" db="EMBL/GenBank/DDBJ databases">
        <title>Host preference determinants of Valsa canker pathogens revealed by comparative genomics.</title>
        <authorList>
            <person name="Yin Z."/>
            <person name="Huang L."/>
        </authorList>
    </citation>
    <scope>NUCLEOTIDE SEQUENCE [LARGE SCALE GENOMIC DNA]</scope>
    <source>
        <strain evidence="5 6">YSFL</strain>
    </source>
</reference>
<feature type="domain" description="GPI inositol-deacylase winged helix" evidence="3">
    <location>
        <begin position="532"/>
        <end position="602"/>
    </location>
</feature>
<dbReference type="Pfam" id="PF22939">
    <property type="entry name" value="WHD_GPIID"/>
    <property type="match status" value="1"/>
</dbReference>
<keyword evidence="1" id="KW-0677">Repeat</keyword>
<dbReference type="Pfam" id="PF24883">
    <property type="entry name" value="NPHP3_N"/>
    <property type="match status" value="1"/>
</dbReference>
<dbReference type="InterPro" id="IPR036322">
    <property type="entry name" value="WD40_repeat_dom_sf"/>
</dbReference>
<gene>
    <name evidence="5" type="ORF">VSDG_06703</name>
</gene>
<comment type="caution">
    <text evidence="5">The sequence shown here is derived from an EMBL/GenBank/DDBJ whole genome shotgun (WGS) entry which is preliminary data.</text>
</comment>
<dbReference type="SUPFAM" id="SSF82171">
    <property type="entry name" value="DPP6 N-terminal domain-like"/>
    <property type="match status" value="1"/>
</dbReference>
<dbReference type="InterPro" id="IPR029058">
    <property type="entry name" value="AB_hydrolase_fold"/>
</dbReference>
<dbReference type="OrthoDB" id="1658288at2759"/>
<dbReference type="EMBL" id="LJZO01000037">
    <property type="protein sequence ID" value="ROV92499.1"/>
    <property type="molecule type" value="Genomic_DNA"/>
</dbReference>
<dbReference type="SUPFAM" id="SSF52540">
    <property type="entry name" value="P-loop containing nucleoside triphosphate hydrolases"/>
    <property type="match status" value="1"/>
</dbReference>
<sequence length="1512" mass="168755">MDMSTARILTYGYHAHFSSKKEQTSLTLNDFANDLLFRMKYDEETKERLGQVPIVFVAHSMGGLVFKKAYVHGLMNEEYKNIVSKFKAVLFLSTPHRGTDLADILNKVLSSSVFGHSPKDYVNELTKRSPTIDELNEQFRHHASKLQIFSFYETLTTTVGPVKTLILEKHSSVLGYQNETPQPLVANHHDVCKFSSPEDPNYQSVKGALRSIVNSVRFSDDETYKNEKQLSILKKWLGIHGFPEDNLDAIRSDRIPGTCEALLQAPEFYKWLDSGLRCPQLLWINAPPGSGKTFQSSFVIDHIQSCKAKCVYWFFEYRDARKRSLRKMLRSVAYQIAVQDTGYRRSLLQLQRTGAQVANGDAQSIWKNLLGSKLSNCQSQIYLVVDALDEAESSRTLLDLFANLGSLNTSIHVLVVSRPLSSIRSSMQRLRKKAPDMGFAEIALTNNLDDIKLAAIYEMENFPGDDDFKNEIIGEVVTRSEGNFLWASLVVNKVLQCHRQEDVRRVLSGTPDGMDQLYERMVETIATLEREEDRKLSKILLSWAMYSTRPVSMDELKSLYLVELSSIIDLRHTVSHLCGEFATLDSQDRITLVHQTARDYLKVSDTLPFSLATSEVNEELLGQCIISLCDPSLKAKIRQRKIPSFIGYAAVSWHLHLEHSSVHSERVLQMLVKLFNDSTLLTWIEYLAIDDNLPVLVSISATLSSFVRKRRRADSIKPPMLHRIPELAILESWAVDLLKMTAKFGNYLIEDPEAIYKYIPSLSPHNSMLYKNHHSNSSSRITVTGLTGADWDDCLARVSNGSSASLHVAVSAQQLAVANDLPNGSIRLFSNVIFQELLLLTVGEPICSISFSQSGTFLACHGLDHTYVWMVDNGSLVVRVENPPQERAECLAFGPQEQFIIIATDMRRIYRLSLDGTEQFPSWVGLDPSLLEETSLPDGAFINSPSSLAFSPDCSQLAVAYKGFPLSIWNLDPPQLIARCSIRRHTQRHTAASAWTGVSRVVWHPFNGQVLGIYRDGQIFKWGPMDDTHEEVKQELDATPSEIMVAQNGLVFATSDVRGTIKIYDFANMAPIYKLTSDDIIMAIAFSPDSKRFYDLRGSYCNVWEPGCLTRLVDSGGPEHQDDSESVTSSETRERRAGSVIDLDDANSTVTSLAASEAHADSRSAIMSVTTAADNQRIVLYSKDDGAVELCDIGRQKSHVVAQSAYGMAVGQTVLSPKGNFAAYSLFNGKVMVKSIKISLKTGKLITKEIFNEKYDVDRGIVSQILLHSESRKLLVCGSSKIEIISFETENNAITTEKKLEDEPLKSHAARWVAHPTDPDTLLAFTASCIEAYSWDDLTKPRYAIPIDLCAHDGRLTSVLPHASCVAIEVVIPAPQGKAHLAIVSFEEANNKVFSFVLLDTSPLCQEESQAASGTILPIDLPEKIAEKIEQPVGFLEDGRFVFLDESLWVCTTKLRAGSSDGVKRHFFIPRDWLNSAGLGLCRVQPDGTFLCPSKGELAVVRGDLEMDWGGI</sequence>
<evidence type="ECO:0000259" key="4">
    <source>
        <dbReference type="Pfam" id="PF24883"/>
    </source>
</evidence>
<dbReference type="Gene3D" id="3.40.50.300">
    <property type="entry name" value="P-loop containing nucleotide triphosphate hydrolases"/>
    <property type="match status" value="1"/>
</dbReference>
<dbReference type="SUPFAM" id="SSF50978">
    <property type="entry name" value="WD40 repeat-like"/>
    <property type="match status" value="1"/>
</dbReference>
<dbReference type="InterPro" id="IPR054471">
    <property type="entry name" value="GPIID_WHD"/>
</dbReference>
<protein>
    <recommendedName>
        <fullName evidence="7">DUF676 domain-containing protein</fullName>
    </recommendedName>
</protein>
<dbReference type="Gene3D" id="2.130.10.10">
    <property type="entry name" value="YVTN repeat-like/Quinoprotein amine dehydrogenase"/>
    <property type="match status" value="2"/>
</dbReference>
<feature type="domain" description="Nephrocystin 3-like N-terminal" evidence="4">
    <location>
        <begin position="257"/>
        <end position="418"/>
    </location>
</feature>
<evidence type="ECO:0000313" key="6">
    <source>
        <dbReference type="Proteomes" id="UP000284375"/>
    </source>
</evidence>
<dbReference type="InterPro" id="IPR056884">
    <property type="entry name" value="NPHP3-like_N"/>
</dbReference>
<evidence type="ECO:0000256" key="2">
    <source>
        <dbReference type="SAM" id="MobiDB-lite"/>
    </source>
</evidence>
<evidence type="ECO:0000313" key="5">
    <source>
        <dbReference type="EMBL" id="ROV92499.1"/>
    </source>
</evidence>
<dbReference type="SUPFAM" id="SSF53474">
    <property type="entry name" value="alpha/beta-Hydrolases"/>
    <property type="match status" value="1"/>
</dbReference>
<evidence type="ECO:0000259" key="3">
    <source>
        <dbReference type="Pfam" id="PF22939"/>
    </source>
</evidence>
<accession>A0A423VNB4</accession>
<evidence type="ECO:0000256" key="1">
    <source>
        <dbReference type="ARBA" id="ARBA00022737"/>
    </source>
</evidence>
<dbReference type="PANTHER" id="PTHR10039:SF16">
    <property type="entry name" value="GPI INOSITOL-DEACYLASE"/>
    <property type="match status" value="1"/>
</dbReference>
<keyword evidence="6" id="KW-1185">Reference proteome</keyword>
<dbReference type="Gene3D" id="3.40.50.1820">
    <property type="entry name" value="alpha/beta hydrolase"/>
    <property type="match status" value="1"/>
</dbReference>
<feature type="region of interest" description="Disordered" evidence="2">
    <location>
        <begin position="1114"/>
        <end position="1137"/>
    </location>
</feature>
<proteinExistence type="predicted"/>
<dbReference type="Proteomes" id="UP000284375">
    <property type="component" value="Unassembled WGS sequence"/>
</dbReference>
<name>A0A423VNB4_CYTCH</name>